<evidence type="ECO:0000313" key="3">
    <source>
        <dbReference type="Proteomes" id="UP000316649"/>
    </source>
</evidence>
<comment type="caution">
    <text evidence="2">The sequence shown here is derived from an EMBL/GenBank/DDBJ whole genome shotgun (WGS) entry which is preliminary data.</text>
</comment>
<keyword evidence="1" id="KW-0812">Transmembrane</keyword>
<feature type="transmembrane region" description="Helical" evidence="1">
    <location>
        <begin position="124"/>
        <end position="141"/>
    </location>
</feature>
<keyword evidence="1" id="KW-1133">Transmembrane helix</keyword>
<feature type="transmembrane region" description="Helical" evidence="1">
    <location>
        <begin position="198"/>
        <end position="219"/>
    </location>
</feature>
<feature type="transmembrane region" description="Helical" evidence="1">
    <location>
        <begin position="102"/>
        <end position="118"/>
    </location>
</feature>
<evidence type="ECO:0008006" key="4">
    <source>
        <dbReference type="Google" id="ProtNLM"/>
    </source>
</evidence>
<dbReference type="OrthoDB" id="9768329at2"/>
<evidence type="ECO:0000256" key="1">
    <source>
        <dbReference type="SAM" id="Phobius"/>
    </source>
</evidence>
<dbReference type="RefSeq" id="WP_144357639.1">
    <property type="nucleotide sequence ID" value="NZ_VMNH01000004.1"/>
</dbReference>
<feature type="transmembrane region" description="Helical" evidence="1">
    <location>
        <begin position="424"/>
        <end position="441"/>
    </location>
</feature>
<reference evidence="2 3" key="1">
    <citation type="submission" date="2019-07" db="EMBL/GenBank/DDBJ databases">
        <title>The pathways for chlorine oxyanion respiration interact through the shared metabolite chlorate.</title>
        <authorList>
            <person name="Barnum T.P."/>
            <person name="Cheng Y."/>
            <person name="Hill K.A."/>
            <person name="Lucas L.N."/>
            <person name="Carlson H.K."/>
            <person name="Coates J.D."/>
        </authorList>
    </citation>
    <scope>NUCLEOTIDE SEQUENCE [LARGE SCALE GENOMIC DNA]</scope>
    <source>
        <strain evidence="2 3">BK-1</strain>
    </source>
</reference>
<organism evidence="2 3">
    <name type="scientific">Sedimenticola selenatireducens</name>
    <dbReference type="NCBI Taxonomy" id="191960"/>
    <lineage>
        <taxon>Bacteria</taxon>
        <taxon>Pseudomonadati</taxon>
        <taxon>Pseudomonadota</taxon>
        <taxon>Gammaproteobacteria</taxon>
        <taxon>Chromatiales</taxon>
        <taxon>Sedimenticolaceae</taxon>
        <taxon>Sedimenticola</taxon>
    </lineage>
</organism>
<protein>
    <recommendedName>
        <fullName evidence="4">NADH:quinone oxidoreductase/Mrp antiporter membrane subunit domain-containing protein</fullName>
    </recommendedName>
</protein>
<feature type="transmembrane region" description="Helical" evidence="1">
    <location>
        <begin position="254"/>
        <end position="276"/>
    </location>
</feature>
<keyword evidence="1" id="KW-0472">Membrane</keyword>
<keyword evidence="3" id="KW-1185">Reference proteome</keyword>
<sequence>MIEAPFLLPLIIIVPLLLALGVVIRVTQRVAIKIAPWAALPALLAGLLLDDGKLQLPGMLINSYLLFDNTGRLFLLMSAMLWLATGLLHQAYSGALYAQQKVVFKLLAMAGCFLMPLAGDVLMFMAATTLAGYSLYGLLAQEKNRTTREAVNVMLVVLVVGDIVLFELLQLLGMHAVSVDFDAMRQAFVMTEQMNVQFGLLLFGLGAKMGLLGLHFWLIPVFITSHLALRPALISFIFSAGFIAWLRLFPLGEVYYPAIGALLQWGAWLMLGYALLLGVRQTHRRGVLAVILMTVTALWLSIVAALLIQPELWLSMSRSLVLAVIQMGLVMSALLIGQGLLKHKPTLKHSYALTVCLAIFLLAVAPVSLIRHFDSANSLTVTSLWIGAGIMMFLLWRTHFLLLASAEDSSYSKVLKTSHKGRSVNRYLFPGLVAVALVTAVPNLKFLSAITAFSFLLLFASMLLIAWLSRFYKPTEPSQLTSGFIVQQFKQGSSAIMEATQYLDIYSTRLRKGITKRFSPKFVLSHFSWYERSLNRWSVALIIMVLIGLLVSVQGLLNQ</sequence>
<dbReference type="EMBL" id="VMNH01000004">
    <property type="protein sequence ID" value="TVO77915.1"/>
    <property type="molecule type" value="Genomic_DNA"/>
</dbReference>
<feature type="transmembrane region" description="Helical" evidence="1">
    <location>
        <begin position="153"/>
        <end position="178"/>
    </location>
</feature>
<feature type="transmembrane region" description="Helical" evidence="1">
    <location>
        <begin position="69"/>
        <end position="90"/>
    </location>
</feature>
<feature type="transmembrane region" description="Helical" evidence="1">
    <location>
        <begin position="537"/>
        <end position="557"/>
    </location>
</feature>
<feature type="transmembrane region" description="Helical" evidence="1">
    <location>
        <begin position="30"/>
        <end position="49"/>
    </location>
</feature>
<feature type="transmembrane region" description="Helical" evidence="1">
    <location>
        <begin position="6"/>
        <end position="23"/>
    </location>
</feature>
<dbReference type="Proteomes" id="UP000316649">
    <property type="component" value="Unassembled WGS sequence"/>
</dbReference>
<feature type="transmembrane region" description="Helical" evidence="1">
    <location>
        <begin position="320"/>
        <end position="341"/>
    </location>
</feature>
<feature type="transmembrane region" description="Helical" evidence="1">
    <location>
        <begin position="447"/>
        <end position="468"/>
    </location>
</feature>
<proteinExistence type="predicted"/>
<feature type="transmembrane region" description="Helical" evidence="1">
    <location>
        <begin position="231"/>
        <end position="248"/>
    </location>
</feature>
<feature type="transmembrane region" description="Helical" evidence="1">
    <location>
        <begin position="350"/>
        <end position="370"/>
    </location>
</feature>
<accession>A0A558DW20</accession>
<gene>
    <name evidence="2" type="ORF">FHP88_03705</name>
</gene>
<feature type="transmembrane region" description="Helical" evidence="1">
    <location>
        <begin position="288"/>
        <end position="308"/>
    </location>
</feature>
<dbReference type="AlphaFoldDB" id="A0A558DW20"/>
<evidence type="ECO:0000313" key="2">
    <source>
        <dbReference type="EMBL" id="TVO77915.1"/>
    </source>
</evidence>
<feature type="transmembrane region" description="Helical" evidence="1">
    <location>
        <begin position="382"/>
        <end position="403"/>
    </location>
</feature>
<name>A0A558DW20_9GAMM</name>